<name>A0A669QJD1_PHACC</name>
<organism evidence="2 3">
    <name type="scientific">Phasianus colchicus</name>
    <name type="common">Common pheasant</name>
    <dbReference type="NCBI Taxonomy" id="9054"/>
    <lineage>
        <taxon>Eukaryota</taxon>
        <taxon>Metazoa</taxon>
        <taxon>Chordata</taxon>
        <taxon>Craniata</taxon>
        <taxon>Vertebrata</taxon>
        <taxon>Euteleostomi</taxon>
        <taxon>Archelosauria</taxon>
        <taxon>Archosauria</taxon>
        <taxon>Dinosauria</taxon>
        <taxon>Saurischia</taxon>
        <taxon>Theropoda</taxon>
        <taxon>Coelurosauria</taxon>
        <taxon>Aves</taxon>
        <taxon>Neognathae</taxon>
        <taxon>Galloanserae</taxon>
        <taxon>Galliformes</taxon>
        <taxon>Phasianidae</taxon>
        <taxon>Phasianinae</taxon>
        <taxon>Phasianus</taxon>
    </lineage>
</organism>
<feature type="compositionally biased region" description="Low complexity" evidence="1">
    <location>
        <begin position="187"/>
        <end position="204"/>
    </location>
</feature>
<dbReference type="Ensembl" id="ENSPCLT00000028881.1">
    <property type="protein sequence ID" value="ENSPCLP00000020864.1"/>
    <property type="gene ID" value="ENSPCLG00000018282.1"/>
</dbReference>
<proteinExistence type="predicted"/>
<reference evidence="2" key="1">
    <citation type="submission" date="2025-08" db="UniProtKB">
        <authorList>
            <consortium name="Ensembl"/>
        </authorList>
    </citation>
    <scope>IDENTIFICATION</scope>
</reference>
<sequence>MGELPRTRTARAPSVPVLTHAAGQLQQHVVAAQLPQELQQLTHGGSAGTAALPLVQQRGRGIGQRLQPPDLQVVAAQLLRQRRPVGCGRRPRVEVKAEAAPHAVVEGHHGHGVQIRRLGAGSGARAHGYRGHGRAALATSPGAALSLPASPRLLAACRPASCWGQRRERLAPWTEPRCPPGPKPAVGRGASRSSGCSGTRPAWP</sequence>
<reference evidence="2" key="2">
    <citation type="submission" date="2025-09" db="UniProtKB">
        <authorList>
            <consortium name="Ensembl"/>
        </authorList>
    </citation>
    <scope>IDENTIFICATION</scope>
</reference>
<keyword evidence="3" id="KW-1185">Reference proteome</keyword>
<dbReference type="Proteomes" id="UP000472261">
    <property type="component" value="Unplaced"/>
</dbReference>
<evidence type="ECO:0000313" key="2">
    <source>
        <dbReference type="Ensembl" id="ENSPCLP00000020864.1"/>
    </source>
</evidence>
<evidence type="ECO:0000256" key="1">
    <source>
        <dbReference type="SAM" id="MobiDB-lite"/>
    </source>
</evidence>
<dbReference type="AlphaFoldDB" id="A0A669QJD1"/>
<protein>
    <submittedName>
        <fullName evidence="2">Uncharacterized protein</fullName>
    </submittedName>
</protein>
<evidence type="ECO:0000313" key="3">
    <source>
        <dbReference type="Proteomes" id="UP000472261"/>
    </source>
</evidence>
<accession>A0A669QJD1</accession>
<feature type="region of interest" description="Disordered" evidence="1">
    <location>
        <begin position="169"/>
        <end position="204"/>
    </location>
</feature>